<evidence type="ECO:0000256" key="12">
    <source>
        <dbReference type="ARBA" id="ARBA00023288"/>
    </source>
</evidence>
<evidence type="ECO:0000256" key="5">
    <source>
        <dbReference type="ARBA" id="ARBA00022475"/>
    </source>
</evidence>
<evidence type="ECO:0000256" key="14">
    <source>
        <dbReference type="ARBA" id="ARBA00031463"/>
    </source>
</evidence>
<keyword evidence="11" id="KW-0564">Palmitate</keyword>
<dbReference type="EMBL" id="JBHSTE010000002">
    <property type="protein sequence ID" value="MFC6332599.1"/>
    <property type="molecule type" value="Genomic_DNA"/>
</dbReference>
<reference evidence="18" key="1">
    <citation type="journal article" date="2019" name="Int. J. Syst. Evol. Microbiol.">
        <title>The Global Catalogue of Microorganisms (GCM) 10K type strain sequencing project: providing services to taxonomists for standard genome sequencing and annotation.</title>
        <authorList>
            <consortium name="The Broad Institute Genomics Platform"/>
            <consortium name="The Broad Institute Genome Sequencing Center for Infectious Disease"/>
            <person name="Wu L."/>
            <person name="Ma J."/>
        </authorList>
    </citation>
    <scope>NUCLEOTIDE SEQUENCE [LARGE SCALE GENOMIC DNA]</scope>
    <source>
        <strain evidence="18">PCU 280</strain>
    </source>
</reference>
<evidence type="ECO:0000259" key="16">
    <source>
        <dbReference type="PROSITE" id="PS50983"/>
    </source>
</evidence>
<dbReference type="PROSITE" id="PS50983">
    <property type="entry name" value="FE_B12_PBP"/>
    <property type="match status" value="1"/>
</dbReference>
<evidence type="ECO:0000313" key="17">
    <source>
        <dbReference type="EMBL" id="MFC6332599.1"/>
    </source>
</evidence>
<dbReference type="RefSeq" id="WP_379233131.1">
    <property type="nucleotide sequence ID" value="NZ_JBHSTE010000002.1"/>
</dbReference>
<keyword evidence="10" id="KW-0472">Membrane</keyword>
<sequence>MNRWITGIACIFLSGVLLLTGCAQESNGDLTAVARQAGIENSQREEALALLDDQDQLYIDASKHRDDEYRIVTTTVAITQLLDKLELDVVGIPTSVKVLPERYDGVTKVGNPMSPDMELVKSLKPTEVLSVTTLEYDLKPVFEEAGIVANFLDLTSVAAMNQAIVDLGERYDRQAQATEIITKFEQKVSEIEQLTADYEKPSVLILMGVPGSYLVATEHSYIGDLVRLAGGINIVQGERVEYLASNTEFLYNSNPDIILRAAHGMPEEVIVMFDKEFQQNDIWKHFNAVKNGRVYDLEEALFGTTASLYAIDAMDALLPMLYPELQQ</sequence>
<keyword evidence="6" id="KW-0349">Heme</keyword>
<evidence type="ECO:0000256" key="6">
    <source>
        <dbReference type="ARBA" id="ARBA00022617"/>
    </source>
</evidence>
<evidence type="ECO:0000313" key="18">
    <source>
        <dbReference type="Proteomes" id="UP001596233"/>
    </source>
</evidence>
<comment type="similarity">
    <text evidence="2">Belongs to the bacterial solute-binding protein 8 family.</text>
</comment>
<keyword evidence="18" id="KW-1185">Reference proteome</keyword>
<evidence type="ECO:0000256" key="13">
    <source>
        <dbReference type="ARBA" id="ARBA00031148"/>
    </source>
</evidence>
<evidence type="ECO:0000256" key="1">
    <source>
        <dbReference type="ARBA" id="ARBA00001970"/>
    </source>
</evidence>
<keyword evidence="4" id="KW-0813">Transport</keyword>
<evidence type="ECO:0000256" key="9">
    <source>
        <dbReference type="ARBA" id="ARBA00023004"/>
    </source>
</evidence>
<dbReference type="Proteomes" id="UP001596233">
    <property type="component" value="Unassembled WGS sequence"/>
</dbReference>
<evidence type="ECO:0000256" key="2">
    <source>
        <dbReference type="ARBA" id="ARBA00008814"/>
    </source>
</evidence>
<gene>
    <name evidence="17" type="primary">isdE</name>
    <name evidence="17" type="ORF">ACFP56_08165</name>
</gene>
<proteinExistence type="inferred from homology"/>
<name>A0ABW1V2A6_9BACL</name>
<keyword evidence="9" id="KW-0408">Iron</keyword>
<feature type="chain" id="PRO_5046753684" description="High-affinity heme uptake system protein IsdE" evidence="15">
    <location>
        <begin position="26"/>
        <end position="327"/>
    </location>
</feature>
<keyword evidence="12" id="KW-0449">Lipoprotein</keyword>
<organism evidence="17 18">
    <name type="scientific">Paenibacillus septentrionalis</name>
    <dbReference type="NCBI Taxonomy" id="429342"/>
    <lineage>
        <taxon>Bacteria</taxon>
        <taxon>Bacillati</taxon>
        <taxon>Bacillota</taxon>
        <taxon>Bacilli</taxon>
        <taxon>Bacillales</taxon>
        <taxon>Paenibacillaceae</taxon>
        <taxon>Paenibacillus</taxon>
    </lineage>
</organism>
<feature type="domain" description="Fe/B12 periplasmic-binding" evidence="16">
    <location>
        <begin position="70"/>
        <end position="325"/>
    </location>
</feature>
<keyword evidence="8 15" id="KW-0732">Signal</keyword>
<dbReference type="InterPro" id="IPR002491">
    <property type="entry name" value="ABC_transptr_periplasmic_BD"/>
</dbReference>
<dbReference type="PANTHER" id="PTHR30535">
    <property type="entry name" value="VITAMIN B12-BINDING PROTEIN"/>
    <property type="match status" value="1"/>
</dbReference>
<comment type="cofactor">
    <cofactor evidence="1">
        <name>heme b</name>
        <dbReference type="ChEBI" id="CHEBI:60344"/>
    </cofactor>
</comment>
<dbReference type="InterPro" id="IPR019957">
    <property type="entry name" value="ABC_transptr_haem-bd_IsdE"/>
</dbReference>
<evidence type="ECO:0000256" key="8">
    <source>
        <dbReference type="ARBA" id="ARBA00022729"/>
    </source>
</evidence>
<evidence type="ECO:0000256" key="10">
    <source>
        <dbReference type="ARBA" id="ARBA00023136"/>
    </source>
</evidence>
<feature type="signal peptide" evidence="15">
    <location>
        <begin position="1"/>
        <end position="25"/>
    </location>
</feature>
<evidence type="ECO:0000256" key="3">
    <source>
        <dbReference type="ARBA" id="ARBA00015862"/>
    </source>
</evidence>
<keyword evidence="5" id="KW-1003">Cell membrane</keyword>
<dbReference type="SUPFAM" id="SSF53807">
    <property type="entry name" value="Helical backbone' metal receptor"/>
    <property type="match status" value="1"/>
</dbReference>
<dbReference type="Gene3D" id="3.40.50.1980">
    <property type="entry name" value="Nitrogenase molybdenum iron protein domain"/>
    <property type="match status" value="2"/>
</dbReference>
<accession>A0ABW1V2A6</accession>
<dbReference type="InterPro" id="IPR050902">
    <property type="entry name" value="ABC_Transporter_SBP"/>
</dbReference>
<keyword evidence="7" id="KW-0479">Metal-binding</keyword>
<dbReference type="NCBIfam" id="TIGR03659">
    <property type="entry name" value="IsdE"/>
    <property type="match status" value="1"/>
</dbReference>
<dbReference type="PROSITE" id="PS51257">
    <property type="entry name" value="PROKAR_LIPOPROTEIN"/>
    <property type="match status" value="1"/>
</dbReference>
<evidence type="ECO:0000256" key="7">
    <source>
        <dbReference type="ARBA" id="ARBA00022723"/>
    </source>
</evidence>
<dbReference type="Pfam" id="PF01497">
    <property type="entry name" value="Peripla_BP_2"/>
    <property type="match status" value="1"/>
</dbReference>
<evidence type="ECO:0000256" key="11">
    <source>
        <dbReference type="ARBA" id="ARBA00023139"/>
    </source>
</evidence>
<evidence type="ECO:0000256" key="4">
    <source>
        <dbReference type="ARBA" id="ARBA00022448"/>
    </source>
</evidence>
<dbReference type="PANTHER" id="PTHR30535:SF36">
    <property type="entry name" value="HIGH-AFFINITY HEME UPTAKE SYSTEM PROTEIN ISDE"/>
    <property type="match status" value="1"/>
</dbReference>
<protein>
    <recommendedName>
        <fullName evidence="3">High-affinity heme uptake system protein IsdE</fullName>
    </recommendedName>
    <alternativeName>
        <fullName evidence="14">Iron-regulated surface determinant protein E</fullName>
    </alternativeName>
    <alternativeName>
        <fullName evidence="13">Staphylococcal iron-regulated protein F</fullName>
    </alternativeName>
</protein>
<evidence type="ECO:0000256" key="15">
    <source>
        <dbReference type="SAM" id="SignalP"/>
    </source>
</evidence>
<comment type="caution">
    <text evidence="17">The sequence shown here is derived from an EMBL/GenBank/DDBJ whole genome shotgun (WGS) entry which is preliminary data.</text>
</comment>